<evidence type="ECO:0000256" key="1">
    <source>
        <dbReference type="SAM" id="MobiDB-lite"/>
    </source>
</evidence>
<feature type="region of interest" description="Disordered" evidence="1">
    <location>
        <begin position="132"/>
        <end position="175"/>
    </location>
</feature>
<feature type="region of interest" description="Disordered" evidence="1">
    <location>
        <begin position="28"/>
        <end position="65"/>
    </location>
</feature>
<keyword evidence="3" id="KW-1185">Reference proteome</keyword>
<dbReference type="PANTHER" id="PTHR21037">
    <property type="entry name" value="39S RIBOSOMAL PROTEIN L14, MITOCHONDRIAL"/>
    <property type="match status" value="1"/>
</dbReference>
<protein>
    <submittedName>
        <fullName evidence="2">Uncharacterized protein</fullName>
    </submittedName>
</protein>
<dbReference type="EMBL" id="GG745329">
    <property type="protein sequence ID" value="KNE55667.1"/>
    <property type="molecule type" value="Genomic_DNA"/>
</dbReference>
<organism evidence="2 3">
    <name type="scientific">Allomyces macrogynus (strain ATCC 38327)</name>
    <name type="common">Allomyces javanicus var. macrogynus</name>
    <dbReference type="NCBI Taxonomy" id="578462"/>
    <lineage>
        <taxon>Eukaryota</taxon>
        <taxon>Fungi</taxon>
        <taxon>Fungi incertae sedis</taxon>
        <taxon>Blastocladiomycota</taxon>
        <taxon>Blastocladiomycetes</taxon>
        <taxon>Blastocladiales</taxon>
        <taxon>Blastocladiaceae</taxon>
        <taxon>Allomyces</taxon>
    </lineage>
</organism>
<dbReference type="PANTHER" id="PTHR21037:SF2">
    <property type="entry name" value="SIMILAR TO NOVEL PROTEIN"/>
    <property type="match status" value="1"/>
</dbReference>
<accession>A0A0L0RZ32</accession>
<gene>
    <name evidence="2" type="ORF">AMAG_01555</name>
</gene>
<dbReference type="Proteomes" id="UP000054350">
    <property type="component" value="Unassembled WGS sequence"/>
</dbReference>
<dbReference type="InterPro" id="IPR040807">
    <property type="entry name" value="DUF5522"/>
</dbReference>
<dbReference type="Pfam" id="PF17653">
    <property type="entry name" value="DUF5522"/>
    <property type="match status" value="1"/>
</dbReference>
<feature type="compositionally biased region" description="Low complexity" evidence="1">
    <location>
        <begin position="144"/>
        <end position="153"/>
    </location>
</feature>
<reference evidence="3" key="2">
    <citation type="submission" date="2009-11" db="EMBL/GenBank/DDBJ databases">
        <title>The Genome Sequence of Allomyces macrogynus strain ATCC 38327.</title>
        <authorList>
            <consortium name="The Broad Institute Genome Sequencing Platform"/>
            <person name="Russ C."/>
            <person name="Cuomo C."/>
            <person name="Shea T."/>
            <person name="Young S.K."/>
            <person name="Zeng Q."/>
            <person name="Koehrsen M."/>
            <person name="Haas B."/>
            <person name="Borodovsky M."/>
            <person name="Guigo R."/>
            <person name="Alvarado L."/>
            <person name="Berlin A."/>
            <person name="Borenstein D."/>
            <person name="Chen Z."/>
            <person name="Engels R."/>
            <person name="Freedman E."/>
            <person name="Gellesch M."/>
            <person name="Goldberg J."/>
            <person name="Griggs A."/>
            <person name="Gujja S."/>
            <person name="Heiman D."/>
            <person name="Hepburn T."/>
            <person name="Howarth C."/>
            <person name="Jen D."/>
            <person name="Larson L."/>
            <person name="Lewis B."/>
            <person name="Mehta T."/>
            <person name="Park D."/>
            <person name="Pearson M."/>
            <person name="Roberts A."/>
            <person name="Saif S."/>
            <person name="Shenoy N."/>
            <person name="Sisk P."/>
            <person name="Stolte C."/>
            <person name="Sykes S."/>
            <person name="Walk T."/>
            <person name="White J."/>
            <person name="Yandava C."/>
            <person name="Burger G."/>
            <person name="Gray M.W."/>
            <person name="Holland P.W.H."/>
            <person name="King N."/>
            <person name="Lang F.B.F."/>
            <person name="Roger A.J."/>
            <person name="Ruiz-Trillo I."/>
            <person name="Lander E."/>
            <person name="Nusbaum C."/>
        </authorList>
    </citation>
    <scope>NUCLEOTIDE SEQUENCE [LARGE SCALE GENOMIC DNA]</scope>
    <source>
        <strain evidence="3">ATCC 38327</strain>
    </source>
</reference>
<dbReference type="OrthoDB" id="274765at2759"/>
<dbReference type="eggNOG" id="ENOG502S4BH">
    <property type="taxonomic scope" value="Eukaryota"/>
</dbReference>
<reference evidence="2 3" key="1">
    <citation type="submission" date="2009-11" db="EMBL/GenBank/DDBJ databases">
        <title>Annotation of Allomyces macrogynus ATCC 38327.</title>
        <authorList>
            <consortium name="The Broad Institute Genome Sequencing Platform"/>
            <person name="Russ C."/>
            <person name="Cuomo C."/>
            <person name="Burger G."/>
            <person name="Gray M.W."/>
            <person name="Holland P.W.H."/>
            <person name="King N."/>
            <person name="Lang F.B.F."/>
            <person name="Roger A.J."/>
            <person name="Ruiz-Trillo I."/>
            <person name="Young S.K."/>
            <person name="Zeng Q."/>
            <person name="Gargeya S."/>
            <person name="Fitzgerald M."/>
            <person name="Haas B."/>
            <person name="Abouelleil A."/>
            <person name="Alvarado L."/>
            <person name="Arachchi H.M."/>
            <person name="Berlin A."/>
            <person name="Chapman S.B."/>
            <person name="Gearin G."/>
            <person name="Goldberg J."/>
            <person name="Griggs A."/>
            <person name="Gujja S."/>
            <person name="Hansen M."/>
            <person name="Heiman D."/>
            <person name="Howarth C."/>
            <person name="Larimer J."/>
            <person name="Lui A."/>
            <person name="MacDonald P.J.P."/>
            <person name="McCowen C."/>
            <person name="Montmayeur A."/>
            <person name="Murphy C."/>
            <person name="Neiman D."/>
            <person name="Pearson M."/>
            <person name="Priest M."/>
            <person name="Roberts A."/>
            <person name="Saif S."/>
            <person name="Shea T."/>
            <person name="Sisk P."/>
            <person name="Stolte C."/>
            <person name="Sykes S."/>
            <person name="Wortman J."/>
            <person name="Nusbaum C."/>
            <person name="Birren B."/>
        </authorList>
    </citation>
    <scope>NUCLEOTIDE SEQUENCE [LARGE SCALE GENOMIC DNA]</scope>
    <source>
        <strain evidence="2 3">ATCC 38327</strain>
    </source>
</reference>
<feature type="compositionally biased region" description="Low complexity" evidence="1">
    <location>
        <begin position="48"/>
        <end position="65"/>
    </location>
</feature>
<dbReference type="AlphaFoldDB" id="A0A0L0RZ32"/>
<dbReference type="VEuPathDB" id="FungiDB:AMAG_01555"/>
<evidence type="ECO:0000313" key="3">
    <source>
        <dbReference type="Proteomes" id="UP000054350"/>
    </source>
</evidence>
<sequence>MPRSAQSLRLPSLVRLLSQVSRAHLSALQPRPFTPNTTNPVRRPIMTSAPNSAPSSSPAPTKPAAADEPAWIQIHADACKRGEETYTDPVTGYSVFTAVSHKKRGYCCGNQCRHCPYEYRNVGKPDLLAQDKKAAQARKRAEKAAAAEAAAAATSGASGNSPAPARGADAKSLQW</sequence>
<evidence type="ECO:0000313" key="2">
    <source>
        <dbReference type="EMBL" id="KNE55667.1"/>
    </source>
</evidence>
<name>A0A0L0RZ32_ALLM3</name>
<proteinExistence type="predicted"/>